<dbReference type="AlphaFoldDB" id="A0A844EEH3"/>
<dbReference type="Gene3D" id="3.30.1490.360">
    <property type="match status" value="1"/>
</dbReference>
<evidence type="ECO:0000259" key="5">
    <source>
        <dbReference type="Pfam" id="PF17482"/>
    </source>
</evidence>
<evidence type="ECO:0000259" key="4">
    <source>
        <dbReference type="Pfam" id="PF17481"/>
    </source>
</evidence>
<comment type="caution">
    <text evidence="6">The sequence shown here is derived from an EMBL/GenBank/DDBJ whole genome shotgun (WGS) entry which is preliminary data.</text>
</comment>
<evidence type="ECO:0000259" key="3">
    <source>
        <dbReference type="Pfam" id="PF04984"/>
    </source>
</evidence>
<sequence>MAGGTWTTQNKVRPGAYINTKGAPRPNADTTLGRTLLIGSSDLNWGKNGVTELNNQSDFQALLGAKLSDSKFATLREVLKGAITVLYLNNNNGEKAKVEDATLPWNFIAKYPGAKGNDITVDVEKDPNDETKITVKTIFGTEIVDSQVVRTTTARDFEANDYIDVLFTGDNAEPKAEATAAGDGADFKLTAGQAKLEALAGSTSYKLAGGTTKTDEITDILNDALETERYNVVTTAGFALDDNIHALVATMVKRLREEEGYKVRAVVPNYEGGTKYDYQGVSVVSNGVELDDGTQLSATQAAGWFAGASSSAGADKSLTYETYPNAVNAYPKFTNEQTIDALNHGWIVFTTRRDGSVVVEQDINSLTTFTENTPKDFRKNRVLRTLDTIGTNTQETFETTFIGKVNNDGNGRSLFKANRTSYLGNLETAGVISDFDSDDISIEPGKDKDAVLVNLSVTPIDSMEKLYMVISVS</sequence>
<evidence type="ECO:0000256" key="1">
    <source>
        <dbReference type="ARBA" id="ARBA00008005"/>
    </source>
</evidence>
<evidence type="ECO:0000313" key="6">
    <source>
        <dbReference type="EMBL" id="MSE19739.1"/>
    </source>
</evidence>
<dbReference type="Pfam" id="PF17482">
    <property type="entry name" value="Phage_sheath_1C"/>
    <property type="match status" value="1"/>
</dbReference>
<dbReference type="Pfam" id="PF04984">
    <property type="entry name" value="Phage_sheath_1"/>
    <property type="match status" value="1"/>
</dbReference>
<dbReference type="Gene3D" id="3.30.1370.220">
    <property type="match status" value="1"/>
</dbReference>
<feature type="domain" description="Phage tail sheath protein-like beta-sandwich" evidence="4">
    <location>
        <begin position="92"/>
        <end position="182"/>
    </location>
</feature>
<feature type="region of interest" description="Disordered" evidence="2">
    <location>
        <begin position="1"/>
        <end position="25"/>
    </location>
</feature>
<dbReference type="Pfam" id="PF17481">
    <property type="entry name" value="Phage_sheath_domII"/>
    <property type="match status" value="1"/>
</dbReference>
<accession>A0A844EEH3</accession>
<evidence type="ECO:0000313" key="7">
    <source>
        <dbReference type="Proteomes" id="UP000491237"/>
    </source>
</evidence>
<organism evidence="6 7">
    <name type="scientific">Lentilactobacillus parabuchneri</name>
    <dbReference type="NCBI Taxonomy" id="152331"/>
    <lineage>
        <taxon>Bacteria</taxon>
        <taxon>Bacillati</taxon>
        <taxon>Bacillota</taxon>
        <taxon>Bacilli</taxon>
        <taxon>Lactobacillales</taxon>
        <taxon>Lactobacillaceae</taxon>
        <taxon>Lentilactobacillus</taxon>
    </lineage>
</organism>
<feature type="domain" description="Tail sheath protein subtilisin-like" evidence="3">
    <location>
        <begin position="222"/>
        <end position="365"/>
    </location>
</feature>
<name>A0A844EEH3_9LACO</name>
<proteinExistence type="inferred from homology"/>
<dbReference type="Gene3D" id="2.60.40.4290">
    <property type="match status" value="1"/>
</dbReference>
<dbReference type="EMBL" id="WKKY01000002">
    <property type="protein sequence ID" value="MSE19739.1"/>
    <property type="molecule type" value="Genomic_DNA"/>
</dbReference>
<dbReference type="InterPro" id="IPR035089">
    <property type="entry name" value="Phage_sheath_subtilisin"/>
</dbReference>
<feature type="domain" description="Tail sheath protein C-terminal" evidence="5">
    <location>
        <begin position="373"/>
        <end position="472"/>
    </location>
</feature>
<dbReference type="Gene3D" id="3.30.360.90">
    <property type="match status" value="1"/>
</dbReference>
<evidence type="ECO:0000256" key="2">
    <source>
        <dbReference type="SAM" id="MobiDB-lite"/>
    </source>
</evidence>
<dbReference type="Proteomes" id="UP000491237">
    <property type="component" value="Unassembled WGS sequence"/>
</dbReference>
<comment type="similarity">
    <text evidence="1">Belongs to the myoviridae tail sheath protein family.</text>
</comment>
<dbReference type="Gene3D" id="3.40.50.11790">
    <property type="match status" value="1"/>
</dbReference>
<dbReference type="InterPro" id="IPR035326">
    <property type="entry name" value="Beta_sandwich_Seath"/>
</dbReference>
<gene>
    <name evidence="6" type="ORF">GKC44_00365</name>
</gene>
<dbReference type="InterPro" id="IPR020287">
    <property type="entry name" value="Tail_sheath_C"/>
</dbReference>
<reference evidence="6 7" key="1">
    <citation type="submission" date="2019-11" db="EMBL/GenBank/DDBJ databases">
        <title>Draft Genome Sequence of Plant Growth-Promoting Rhizosphere-Associated Bacteria.</title>
        <authorList>
            <person name="Vasilyev I.Y."/>
            <person name="Radchenko V."/>
            <person name="Ilnitskaya E.V."/>
        </authorList>
    </citation>
    <scope>NUCLEOTIDE SEQUENCE [LARGE SCALE GENOMIC DNA]</scope>
    <source>
        <strain evidence="6 7">VRA_07sq_f</strain>
    </source>
</reference>
<feature type="compositionally biased region" description="Polar residues" evidence="2">
    <location>
        <begin position="1"/>
        <end position="11"/>
    </location>
</feature>
<protein>
    <submittedName>
        <fullName evidence="6">Phage tail protein</fullName>
    </submittedName>
</protein>